<evidence type="ECO:0000313" key="2">
    <source>
        <dbReference type="Proteomes" id="UP000033079"/>
    </source>
</evidence>
<dbReference type="Proteomes" id="UP000033079">
    <property type="component" value="Chromosome"/>
</dbReference>
<proteinExistence type="predicted"/>
<dbReference type="KEGG" id="mbar:MSBR2_1596"/>
<accession>A0A0E3R381</accession>
<dbReference type="GO" id="GO:0005975">
    <property type="term" value="P:carbohydrate metabolic process"/>
    <property type="evidence" value="ECO:0007669"/>
    <property type="project" value="InterPro"/>
</dbReference>
<reference evidence="1 2" key="1">
    <citation type="submission" date="2014-07" db="EMBL/GenBank/DDBJ databases">
        <title>Methanogenic archaea and the global carbon cycle.</title>
        <authorList>
            <person name="Henriksen J.R."/>
            <person name="Luke J."/>
            <person name="Reinhart S."/>
            <person name="Benedict M.N."/>
            <person name="Youngblut N.D."/>
            <person name="Metcalf M.E."/>
            <person name="Whitaker R.J."/>
            <person name="Metcalf W.W."/>
        </authorList>
    </citation>
    <scope>NUCLEOTIDE SEQUENCE [LARGE SCALE GENOMIC DNA]</scope>
    <source>
        <strain evidence="1 2">227</strain>
    </source>
</reference>
<dbReference type="InterPro" id="IPR011330">
    <property type="entry name" value="Glyco_hydro/deAcase_b/a-brl"/>
</dbReference>
<evidence type="ECO:0000313" key="1">
    <source>
        <dbReference type="EMBL" id="AKB58112.1"/>
    </source>
</evidence>
<dbReference type="EMBL" id="CP009530">
    <property type="protein sequence ID" value="AKB58112.1"/>
    <property type="molecule type" value="Genomic_DNA"/>
</dbReference>
<dbReference type="SUPFAM" id="SSF88713">
    <property type="entry name" value="Glycoside hydrolase/deacetylase"/>
    <property type="match status" value="1"/>
</dbReference>
<dbReference type="AlphaFoldDB" id="A0A0E3R381"/>
<protein>
    <submittedName>
        <fullName evidence="1">Polysaccharide deacetylase</fullName>
    </submittedName>
</protein>
<sequence length="257" mass="29776">MLNLKELDFTIPEFWDLSSSLARNYKPITMAEYFGSEHLPKRFALIRHDVDRMPGNSLKTARIESELGIKATYYFRATKNVFIPKIIKEISDLGHEIGYHYEVLSDAAGDYSKAIKLFEHHLSEFRKICDIKTISMHGRPLSKFDNRDLWKVHDFRKFGILGEAYLSAGHELNYLSDTGRSWGTKNCLRDFIPGKTENFSVDTTSELIDLVESRELDNLYLLSHPERWSSSMINWGLYFGMDFAVNFVKKGLMAVRK</sequence>
<gene>
    <name evidence="1" type="ORF">MSBR2_1596</name>
</gene>
<organism evidence="1 2">
    <name type="scientific">Methanosarcina barkeri 227</name>
    <dbReference type="NCBI Taxonomy" id="1434106"/>
    <lineage>
        <taxon>Archaea</taxon>
        <taxon>Methanobacteriati</taxon>
        <taxon>Methanobacteriota</taxon>
        <taxon>Stenosarchaea group</taxon>
        <taxon>Methanomicrobia</taxon>
        <taxon>Methanosarcinales</taxon>
        <taxon>Methanosarcinaceae</taxon>
        <taxon>Methanosarcina</taxon>
    </lineage>
</organism>
<dbReference type="HOGENOM" id="CLU_070520_0_0_2"/>
<dbReference type="GeneID" id="24800580"/>
<name>A0A0E3R381_METBA</name>
<dbReference type="RefSeq" id="WP_048119603.1">
    <property type="nucleotide sequence ID" value="NZ_CP009530.1"/>
</dbReference>
<dbReference type="PATRIC" id="fig|1434106.5.peg.2052"/>